<keyword evidence="1" id="KW-0175">Coiled coil</keyword>
<dbReference type="GeneID" id="9818671"/>
<evidence type="ECO:0000313" key="5">
    <source>
        <dbReference type="Proteomes" id="UP000008281"/>
    </source>
</evidence>
<dbReference type="Proteomes" id="UP000008281">
    <property type="component" value="Unassembled WGS sequence"/>
</dbReference>
<reference evidence="4 6" key="2">
    <citation type="submission" date="2019-12" db="EMBL/GenBank/DDBJ databases">
        <title>Chromosome-level assembly of the Caenorhabditis remanei genome.</title>
        <authorList>
            <person name="Teterina A.A."/>
            <person name="Willis J.H."/>
            <person name="Phillips P.C."/>
        </authorList>
    </citation>
    <scope>NUCLEOTIDE SEQUENCE [LARGE SCALE GENOMIC DNA]</scope>
    <source>
        <strain evidence="4 6">PX506</strain>
        <tissue evidence="4">Whole organism</tissue>
    </source>
</reference>
<accession>E3MKJ3</accession>
<dbReference type="AlphaFoldDB" id="E3MKJ3"/>
<dbReference type="RefSeq" id="XP_003103277.1">
    <property type="nucleotide sequence ID" value="XM_003103229.1"/>
</dbReference>
<keyword evidence="5" id="KW-1185">Reference proteome</keyword>
<gene>
    <name evidence="3" type="ORF">CRE_27689</name>
    <name evidence="4" type="ORF">GCK72_023111</name>
</gene>
<dbReference type="EMBL" id="WUAV01000006">
    <property type="protein sequence ID" value="KAF1746654.1"/>
    <property type="molecule type" value="Genomic_DNA"/>
</dbReference>
<dbReference type="Proteomes" id="UP000483820">
    <property type="component" value="Chromosome X"/>
</dbReference>
<dbReference type="HOGENOM" id="CLU_1779182_0_0_1"/>
<reference evidence="3" key="1">
    <citation type="submission" date="2007-07" db="EMBL/GenBank/DDBJ databases">
        <title>PCAP assembly of the Caenorhabditis remanei genome.</title>
        <authorList>
            <consortium name="The Caenorhabditis remanei Sequencing Consortium"/>
            <person name="Wilson R.K."/>
        </authorList>
    </citation>
    <scope>NUCLEOTIDE SEQUENCE [LARGE SCALE GENOMIC DNA]</scope>
    <source>
        <strain evidence="3">PB4641</strain>
    </source>
</reference>
<name>E3MKJ3_CAERE</name>
<protein>
    <submittedName>
        <fullName evidence="3">Uncharacterized protein</fullName>
    </submittedName>
</protein>
<proteinExistence type="predicted"/>
<feature type="coiled-coil region" evidence="1">
    <location>
        <begin position="100"/>
        <end position="138"/>
    </location>
</feature>
<dbReference type="CTD" id="9818671"/>
<dbReference type="KEGG" id="crq:GCK72_023111"/>
<evidence type="ECO:0000313" key="3">
    <source>
        <dbReference type="EMBL" id="EFP04020.1"/>
    </source>
</evidence>
<evidence type="ECO:0000256" key="1">
    <source>
        <dbReference type="SAM" id="Coils"/>
    </source>
</evidence>
<evidence type="ECO:0000313" key="4">
    <source>
        <dbReference type="EMBL" id="KAF1746654.1"/>
    </source>
</evidence>
<dbReference type="EMBL" id="DS268452">
    <property type="protein sequence ID" value="EFP04020.1"/>
    <property type="molecule type" value="Genomic_DNA"/>
</dbReference>
<feature type="region of interest" description="Disordered" evidence="2">
    <location>
        <begin position="18"/>
        <end position="37"/>
    </location>
</feature>
<evidence type="ECO:0000313" key="6">
    <source>
        <dbReference type="Proteomes" id="UP000483820"/>
    </source>
</evidence>
<sequence>MNVNNMDLPVEEREAVVNGGAEAQGNPQLEEEYSRVDREHKSLKIATKQEMEDFDNGGYMPPNRKIKEHPFVVKTAKTMMEYKMKGMELEMIAFNSIRAMMAKIREISKKERELAAVKEKMEQQLAAVNVDIEKCQEVMDQTWGKD</sequence>
<evidence type="ECO:0000256" key="2">
    <source>
        <dbReference type="SAM" id="MobiDB-lite"/>
    </source>
</evidence>
<organism evidence="5">
    <name type="scientific">Caenorhabditis remanei</name>
    <name type="common">Caenorhabditis vulgaris</name>
    <dbReference type="NCBI Taxonomy" id="31234"/>
    <lineage>
        <taxon>Eukaryota</taxon>
        <taxon>Metazoa</taxon>
        <taxon>Ecdysozoa</taxon>
        <taxon>Nematoda</taxon>
        <taxon>Chromadorea</taxon>
        <taxon>Rhabditida</taxon>
        <taxon>Rhabditina</taxon>
        <taxon>Rhabditomorpha</taxon>
        <taxon>Rhabditoidea</taxon>
        <taxon>Rhabditidae</taxon>
        <taxon>Peloderinae</taxon>
        <taxon>Caenorhabditis</taxon>
    </lineage>
</organism>